<dbReference type="SUPFAM" id="SSF53756">
    <property type="entry name" value="UDP-Glycosyltransferase/glycogen phosphorylase"/>
    <property type="match status" value="1"/>
</dbReference>
<organism evidence="2 3">
    <name type="scientific">Thiohalocapsa marina</name>
    <dbReference type="NCBI Taxonomy" id="424902"/>
    <lineage>
        <taxon>Bacteria</taxon>
        <taxon>Pseudomonadati</taxon>
        <taxon>Pseudomonadota</taxon>
        <taxon>Gammaproteobacteria</taxon>
        <taxon>Chromatiales</taxon>
        <taxon>Chromatiaceae</taxon>
        <taxon>Thiohalocapsa</taxon>
    </lineage>
</organism>
<dbReference type="Pfam" id="PF13439">
    <property type="entry name" value="Glyco_transf_4"/>
    <property type="match status" value="1"/>
</dbReference>
<keyword evidence="3" id="KW-1185">Reference proteome</keyword>
<evidence type="ECO:0000313" key="2">
    <source>
        <dbReference type="EMBL" id="KAA6186096.1"/>
    </source>
</evidence>
<dbReference type="Gene3D" id="3.40.50.2000">
    <property type="entry name" value="Glycogen Phosphorylase B"/>
    <property type="match status" value="2"/>
</dbReference>
<dbReference type="PANTHER" id="PTHR12526">
    <property type="entry name" value="GLYCOSYLTRANSFERASE"/>
    <property type="match status" value="1"/>
</dbReference>
<evidence type="ECO:0000259" key="1">
    <source>
        <dbReference type="Pfam" id="PF13439"/>
    </source>
</evidence>
<feature type="domain" description="Glycosyltransferase subfamily 4-like N-terminal" evidence="1">
    <location>
        <begin position="17"/>
        <end position="180"/>
    </location>
</feature>
<comment type="caution">
    <text evidence="2">The sequence shown here is derived from an EMBL/GenBank/DDBJ whole genome shotgun (WGS) entry which is preliminary data.</text>
</comment>
<dbReference type="RefSeq" id="WP_150091784.1">
    <property type="nucleotide sequence ID" value="NZ_VWXX01000006.1"/>
</dbReference>
<proteinExistence type="predicted"/>
<accession>A0A5M8FQK7</accession>
<dbReference type="GO" id="GO:0016757">
    <property type="term" value="F:glycosyltransferase activity"/>
    <property type="evidence" value="ECO:0007669"/>
    <property type="project" value="UniProtKB-ARBA"/>
</dbReference>
<reference evidence="2 3" key="1">
    <citation type="submission" date="2019-09" db="EMBL/GenBank/DDBJ databases">
        <title>Whole-genome sequence of the purple sulfur bacterium Thiohalocapsa marina DSM 19078.</title>
        <authorList>
            <person name="Kyndt J.A."/>
            <person name="Meyer T.E."/>
        </authorList>
    </citation>
    <scope>NUCLEOTIDE SEQUENCE [LARGE SCALE GENOMIC DNA]</scope>
    <source>
        <strain evidence="2 3">DSM 19078</strain>
    </source>
</reference>
<dbReference type="Pfam" id="PF13692">
    <property type="entry name" value="Glyco_trans_1_4"/>
    <property type="match status" value="1"/>
</dbReference>
<dbReference type="CDD" id="cd03801">
    <property type="entry name" value="GT4_PimA-like"/>
    <property type="match status" value="1"/>
</dbReference>
<dbReference type="InterPro" id="IPR028098">
    <property type="entry name" value="Glyco_trans_4-like_N"/>
</dbReference>
<dbReference type="EMBL" id="VWXX01000006">
    <property type="protein sequence ID" value="KAA6186096.1"/>
    <property type="molecule type" value="Genomic_DNA"/>
</dbReference>
<gene>
    <name evidence="2" type="ORF">F2Q65_06980</name>
</gene>
<protein>
    <submittedName>
        <fullName evidence="2">Glycosyltransferase family 4 protein</fullName>
    </submittedName>
</protein>
<evidence type="ECO:0000313" key="3">
    <source>
        <dbReference type="Proteomes" id="UP000322981"/>
    </source>
</evidence>
<sequence length="363" mass="40683">MRVCLVATEFLGWGNAGGFGFATRSLARGLSAQGIDVRVVLPQPRGTVARRVLLDGVEVLAYQRLDIAAGTALLADANADVYHSQEPSLGTWLAQRARPDRLHLVTSRDPRMARDWWQELRYPTYSPLQVLRTAAYYENPPTRWAVRRAAAIYVPARFLIERVARKYRLETRPRFLPTPIQIPARVEKAAEPTVCFVGRLDRRKRPERFFALAAAFPQVRFIVAGAAQDPRFAAQLARLAPPNLDQRGFVDQFAGEELSEILGHSWVLVNTSAREGLPNSFIEACAHRCAILSPVDPDGFANRFGAVVEDGDFVAGLHRLLDDGRWRVAGEAGYSYVVETNDFDRAVNAHIHEYQRLLAEKRL</sequence>
<keyword evidence="2" id="KW-0808">Transferase</keyword>
<dbReference type="AlphaFoldDB" id="A0A5M8FQK7"/>
<dbReference type="OrthoDB" id="9775208at2"/>
<name>A0A5M8FQK7_9GAMM</name>
<dbReference type="Proteomes" id="UP000322981">
    <property type="component" value="Unassembled WGS sequence"/>
</dbReference>